<evidence type="ECO:0000313" key="7">
    <source>
        <dbReference type="EMBL" id="KAA4688338.1"/>
    </source>
</evidence>
<protein>
    <submittedName>
        <fullName evidence="7">Polysaccharide biosynthesis protein</fullName>
    </submittedName>
</protein>
<feature type="transmembrane region" description="Helical" evidence="6">
    <location>
        <begin position="157"/>
        <end position="178"/>
    </location>
</feature>
<feature type="transmembrane region" description="Helical" evidence="6">
    <location>
        <begin position="89"/>
        <end position="112"/>
    </location>
</feature>
<accession>A0A642DY61</accession>
<organism evidence="7">
    <name type="scientific">Bacteroides intestinalis</name>
    <dbReference type="NCBI Taxonomy" id="329854"/>
    <lineage>
        <taxon>Bacteria</taxon>
        <taxon>Pseudomonadati</taxon>
        <taxon>Bacteroidota</taxon>
        <taxon>Bacteroidia</taxon>
        <taxon>Bacteroidales</taxon>
        <taxon>Bacteroidaceae</taxon>
        <taxon>Bacteroides</taxon>
    </lineage>
</organism>
<comment type="subcellular location">
    <subcellularLocation>
        <location evidence="1">Cell membrane</location>
        <topology evidence="1">Multi-pass membrane protein</topology>
    </subcellularLocation>
</comment>
<feature type="transmembrane region" description="Helical" evidence="6">
    <location>
        <begin position="184"/>
        <end position="205"/>
    </location>
</feature>
<evidence type="ECO:0000256" key="4">
    <source>
        <dbReference type="ARBA" id="ARBA00022989"/>
    </source>
</evidence>
<feature type="transmembrane region" description="Helical" evidence="6">
    <location>
        <begin position="376"/>
        <end position="394"/>
    </location>
</feature>
<keyword evidence="5 6" id="KW-0472">Membrane</keyword>
<evidence type="ECO:0000256" key="2">
    <source>
        <dbReference type="ARBA" id="ARBA00022475"/>
    </source>
</evidence>
<dbReference type="AlphaFoldDB" id="A0A642DY61"/>
<feature type="transmembrane region" description="Helical" evidence="6">
    <location>
        <begin position="12"/>
        <end position="32"/>
    </location>
</feature>
<evidence type="ECO:0000256" key="1">
    <source>
        <dbReference type="ARBA" id="ARBA00004651"/>
    </source>
</evidence>
<dbReference type="RefSeq" id="WP_130070220.1">
    <property type="nucleotide sequence ID" value="NZ_RCXO01000031.1"/>
</dbReference>
<sequence>MIDSKRIAKNTGFLYIRMLLIMAVTLYTSRVILNALGADDYGLYNLVGGIVSMLAFLNGTLATATSRFLTFDIGIGDFKRLKQTFSTSFFSHFALGCVVVLLMETVGLWFILNKAIIPIERLEATLWVFHISVVTVLVTFTQVPYTSLIMAHEQMKAFAYISLLEALLKLAIAFLIVISPIDQLVFYAILMFATQFSIAMIYRYYCYRRWDESHIKRDFSILTLKEMMKFSGWNIISHCAETLRVQGLVMLFGMFFQPVVVAAQAVATQLSHGITQFTNNFRTAINPQIIKLYAARQYDESRKLTLESSIYVFELFLLIGIPVLLLTEPIMKLWLKEVPEYAVAFSQCIIVSAMMGTYSSAFYTPLTAAGKLKGNSLAALFVCGGQFILAYMLLKCGFSVMWVQYSYIGVSFLFAFIIKPYLLVKEMGYKVSEFARCFRKSFFILVFSSTMPFVIAQYMDRGSFLGFVTIGTISVFNVLIVALVFLPKEIKTKLMMRMKVKFNQL</sequence>
<gene>
    <name evidence="7" type="ORF">F3B37_20115</name>
</gene>
<feature type="transmembrane region" description="Helical" evidence="6">
    <location>
        <begin position="442"/>
        <end position="459"/>
    </location>
</feature>
<evidence type="ECO:0000256" key="6">
    <source>
        <dbReference type="SAM" id="Phobius"/>
    </source>
</evidence>
<proteinExistence type="predicted"/>
<dbReference type="OrthoDB" id="5365632at2"/>
<feature type="transmembrane region" description="Helical" evidence="6">
    <location>
        <begin position="311"/>
        <end position="335"/>
    </location>
</feature>
<reference evidence="7" key="1">
    <citation type="journal article" date="2019" name="Nat. Med.">
        <title>A library of human gut bacterial isolates paired with longitudinal multiomics data enables mechanistic microbiome research.</title>
        <authorList>
            <person name="Poyet M."/>
            <person name="Groussin M."/>
            <person name="Gibbons S.M."/>
            <person name="Avila-Pacheco J."/>
            <person name="Jiang X."/>
            <person name="Kearney S.M."/>
            <person name="Perrotta A.R."/>
            <person name="Berdy B."/>
            <person name="Zhao S."/>
            <person name="Lieberman T.D."/>
            <person name="Swanson P.K."/>
            <person name="Smith M."/>
            <person name="Roesemann S."/>
            <person name="Alexander J.E."/>
            <person name="Rich S.A."/>
            <person name="Livny J."/>
            <person name="Vlamakis H."/>
            <person name="Clish C."/>
            <person name="Bullock K."/>
            <person name="Deik A."/>
            <person name="Scott J."/>
            <person name="Pierce K.A."/>
            <person name="Xavier R.J."/>
            <person name="Alm E.J."/>
        </authorList>
    </citation>
    <scope>NUCLEOTIDE SEQUENCE</scope>
    <source>
        <strain evidence="7">BIOML-A1</strain>
    </source>
</reference>
<keyword evidence="2" id="KW-1003">Cell membrane</keyword>
<comment type="caution">
    <text evidence="7">The sequence shown here is derived from an EMBL/GenBank/DDBJ whole genome shotgun (WGS) entry which is preliminary data.</text>
</comment>
<dbReference type="PANTHER" id="PTHR30250">
    <property type="entry name" value="PST FAMILY PREDICTED COLANIC ACID TRANSPORTER"/>
    <property type="match status" value="1"/>
</dbReference>
<name>A0A642DY61_9BACE</name>
<evidence type="ECO:0000256" key="3">
    <source>
        <dbReference type="ARBA" id="ARBA00022692"/>
    </source>
</evidence>
<evidence type="ECO:0000256" key="5">
    <source>
        <dbReference type="ARBA" id="ARBA00023136"/>
    </source>
</evidence>
<feature type="transmembrane region" description="Helical" evidence="6">
    <location>
        <begin position="341"/>
        <end position="364"/>
    </location>
</feature>
<keyword evidence="3 6" id="KW-0812">Transmembrane</keyword>
<feature type="transmembrane region" description="Helical" evidence="6">
    <location>
        <begin position="44"/>
        <end position="69"/>
    </location>
</feature>
<dbReference type="InterPro" id="IPR050833">
    <property type="entry name" value="Poly_Biosynth_Transport"/>
</dbReference>
<keyword evidence="4 6" id="KW-1133">Transmembrane helix</keyword>
<dbReference type="PANTHER" id="PTHR30250:SF26">
    <property type="entry name" value="PSMA PROTEIN"/>
    <property type="match status" value="1"/>
</dbReference>
<feature type="transmembrane region" description="Helical" evidence="6">
    <location>
        <begin position="465"/>
        <end position="486"/>
    </location>
</feature>
<dbReference type="GO" id="GO:0005886">
    <property type="term" value="C:plasma membrane"/>
    <property type="evidence" value="ECO:0007669"/>
    <property type="project" value="UniProtKB-SubCell"/>
</dbReference>
<feature type="transmembrane region" description="Helical" evidence="6">
    <location>
        <begin position="124"/>
        <end position="145"/>
    </location>
</feature>
<dbReference type="EMBL" id="VWFA01000027">
    <property type="protein sequence ID" value="KAA4688338.1"/>
    <property type="molecule type" value="Genomic_DNA"/>
</dbReference>
<feature type="transmembrane region" description="Helical" evidence="6">
    <location>
        <begin position="400"/>
        <end position="422"/>
    </location>
</feature>